<proteinExistence type="predicted"/>
<evidence type="ECO:0000256" key="1">
    <source>
        <dbReference type="SAM" id="Phobius"/>
    </source>
</evidence>
<evidence type="ECO:0000313" key="2">
    <source>
        <dbReference type="EMBL" id="MFB9133965.1"/>
    </source>
</evidence>
<dbReference type="EMBL" id="JBHMEP010000001">
    <property type="protein sequence ID" value="MFB9133965.1"/>
    <property type="molecule type" value="Genomic_DNA"/>
</dbReference>
<sequence>MVVGNDCVTELGSELIRKLSHVISLIIGVVFKFAMVNVYYIDTVPAWNSLDTVNEFVFYGSDARSDVSCYLITLSDSPYERRTLL</sequence>
<dbReference type="RefSeq" id="WP_390189616.1">
    <property type="nucleotide sequence ID" value="NZ_JBHMEP010000001.1"/>
</dbReference>
<dbReference type="Pfam" id="PF04976">
    <property type="entry name" value="DmsC"/>
    <property type="match status" value="1"/>
</dbReference>
<comment type="caution">
    <text evidence="2">The sequence shown here is derived from an EMBL/GenBank/DDBJ whole genome shotgun (WGS) entry which is preliminary data.</text>
</comment>
<feature type="transmembrane region" description="Helical" evidence="1">
    <location>
        <begin position="22"/>
        <end position="41"/>
    </location>
</feature>
<reference evidence="2 3" key="1">
    <citation type="submission" date="2024-09" db="EMBL/GenBank/DDBJ databases">
        <authorList>
            <person name="Sun Q."/>
            <person name="Mori K."/>
        </authorList>
    </citation>
    <scope>NUCLEOTIDE SEQUENCE [LARGE SCALE GENOMIC DNA]</scope>
    <source>
        <strain evidence="2 3">CECT 8064</strain>
    </source>
</reference>
<gene>
    <name evidence="2" type="ORF">ACFFUV_03150</name>
</gene>
<keyword evidence="2" id="KW-0560">Oxidoreductase</keyword>
<evidence type="ECO:0000313" key="3">
    <source>
        <dbReference type="Proteomes" id="UP001589645"/>
    </source>
</evidence>
<keyword evidence="1" id="KW-1133">Transmembrane helix</keyword>
<name>A0ABV5HIA5_9VIBR</name>
<keyword evidence="3" id="KW-1185">Reference proteome</keyword>
<dbReference type="GO" id="GO:0016491">
    <property type="term" value="F:oxidoreductase activity"/>
    <property type="evidence" value="ECO:0007669"/>
    <property type="project" value="UniProtKB-KW"/>
</dbReference>
<organism evidence="2 3">
    <name type="scientific">Vibrio olivae</name>
    <dbReference type="NCBI Taxonomy" id="1243002"/>
    <lineage>
        <taxon>Bacteria</taxon>
        <taxon>Pseudomonadati</taxon>
        <taxon>Pseudomonadota</taxon>
        <taxon>Gammaproteobacteria</taxon>
        <taxon>Vibrionales</taxon>
        <taxon>Vibrionaceae</taxon>
        <taxon>Vibrio</taxon>
    </lineage>
</organism>
<dbReference type="Proteomes" id="UP001589645">
    <property type="component" value="Unassembled WGS sequence"/>
</dbReference>
<keyword evidence="1" id="KW-0472">Membrane</keyword>
<keyword evidence="1" id="KW-0812">Transmembrane</keyword>
<accession>A0ABV5HIA5</accession>
<protein>
    <submittedName>
        <fullName evidence="2">DmsC/YnfH family molybdoenzyme membrane anchor subunit</fullName>
        <ecNumber evidence="2">1.8.5.3</ecNumber>
    </submittedName>
</protein>
<dbReference type="InterPro" id="IPR007059">
    <property type="entry name" value="DmsC"/>
</dbReference>
<dbReference type="EC" id="1.8.5.3" evidence="2"/>